<feature type="domain" description="PEGA" evidence="2">
    <location>
        <begin position="140"/>
        <end position="184"/>
    </location>
</feature>
<gene>
    <name evidence="3" type="ORF">HYX28_01405</name>
</gene>
<reference evidence="3" key="1">
    <citation type="submission" date="2020-07" db="EMBL/GenBank/DDBJ databases">
        <title>Huge and variable diversity of episymbiotic CPR bacteria and DPANN archaea in groundwater ecosystems.</title>
        <authorList>
            <person name="He C.Y."/>
            <person name="Keren R."/>
            <person name="Whittaker M."/>
            <person name="Farag I.F."/>
            <person name="Doudna J."/>
            <person name="Cate J.H.D."/>
            <person name="Banfield J.F."/>
        </authorList>
    </citation>
    <scope>NUCLEOTIDE SEQUENCE</scope>
    <source>
        <strain evidence="3">NC_groundwater_580_Pr5_B-0.1um_64_19</strain>
    </source>
</reference>
<comment type="caution">
    <text evidence="3">The sequence shown here is derived from an EMBL/GenBank/DDBJ whole genome shotgun (WGS) entry which is preliminary data.</text>
</comment>
<dbReference type="EMBL" id="JACPNR010000004">
    <property type="protein sequence ID" value="MBI2677418.1"/>
    <property type="molecule type" value="Genomic_DNA"/>
</dbReference>
<evidence type="ECO:0000313" key="3">
    <source>
        <dbReference type="EMBL" id="MBI2677418.1"/>
    </source>
</evidence>
<dbReference type="Proteomes" id="UP000779809">
    <property type="component" value="Unassembled WGS sequence"/>
</dbReference>
<organism evidence="3 4">
    <name type="scientific">Candidatus Korobacter versatilis</name>
    <dbReference type="NCBI Taxonomy" id="658062"/>
    <lineage>
        <taxon>Bacteria</taxon>
        <taxon>Pseudomonadati</taxon>
        <taxon>Acidobacteriota</taxon>
        <taxon>Terriglobia</taxon>
        <taxon>Terriglobales</taxon>
        <taxon>Candidatus Korobacteraceae</taxon>
        <taxon>Candidatus Korobacter</taxon>
    </lineage>
</organism>
<dbReference type="AlphaFoldDB" id="A0A932A755"/>
<evidence type="ECO:0000313" key="4">
    <source>
        <dbReference type="Proteomes" id="UP000779809"/>
    </source>
</evidence>
<proteinExistence type="predicted"/>
<name>A0A932A755_9BACT</name>
<protein>
    <submittedName>
        <fullName evidence="3">PEGA domain-containing protein</fullName>
    </submittedName>
</protein>
<accession>A0A932A755</accession>
<sequence length="270" mass="29474">MRRQAVLALALLLLAPFAFAKDSTAVKAIDWPEASPVLHFTFGKLQEVGKYKGQKSYTMEVTARSMWPKKIDRADFNLYLFDDNQVRVGEGWISISNLGPGEMTKFPLNVSTLGTPVSMKLEAREMSGELARFSAPKTITTTVYSVPPGASLKVDGQSVGSTPIQVKITVGRHDLEFAKEGFHTGHFVWNVTPNDVSGGMVTYELGGLSYDTVELRDGSTITGDVISIDGAQVVVRVGGELRPYERNRVKRILLGEREAADQPTAATPPK</sequence>
<keyword evidence="1" id="KW-0732">Signal</keyword>
<dbReference type="InterPro" id="IPR013229">
    <property type="entry name" value="PEGA"/>
</dbReference>
<dbReference type="Pfam" id="PF08308">
    <property type="entry name" value="PEGA"/>
    <property type="match status" value="1"/>
</dbReference>
<feature type="signal peptide" evidence="1">
    <location>
        <begin position="1"/>
        <end position="20"/>
    </location>
</feature>
<feature type="chain" id="PRO_5036989180" evidence="1">
    <location>
        <begin position="21"/>
        <end position="270"/>
    </location>
</feature>
<evidence type="ECO:0000259" key="2">
    <source>
        <dbReference type="Pfam" id="PF08308"/>
    </source>
</evidence>
<evidence type="ECO:0000256" key="1">
    <source>
        <dbReference type="SAM" id="SignalP"/>
    </source>
</evidence>